<dbReference type="InterPro" id="IPR016047">
    <property type="entry name" value="M23ase_b-sheet_dom"/>
</dbReference>
<evidence type="ECO:0000256" key="1">
    <source>
        <dbReference type="ARBA" id="ARBA00022729"/>
    </source>
</evidence>
<dbReference type="Pfam" id="PF01551">
    <property type="entry name" value="Peptidase_M23"/>
    <property type="match status" value="1"/>
</dbReference>
<evidence type="ECO:0000259" key="3">
    <source>
        <dbReference type="Pfam" id="PF01551"/>
    </source>
</evidence>
<dbReference type="Gene3D" id="2.70.70.10">
    <property type="entry name" value="Glucose Permease (Domain IIA)"/>
    <property type="match status" value="1"/>
</dbReference>
<reference evidence="4 5" key="1">
    <citation type="submission" date="2019-07" db="EMBL/GenBank/DDBJ databases">
        <title>Flavobacterium sp. nov., isolated from glacier ice.</title>
        <authorList>
            <person name="Liu Q."/>
            <person name="Xin Y.-H."/>
        </authorList>
    </citation>
    <scope>NUCLEOTIDE SEQUENCE [LARGE SCALE GENOMIC DNA]</scope>
    <source>
        <strain evidence="4 5">ZT4R6</strain>
    </source>
</reference>
<evidence type="ECO:0000313" key="5">
    <source>
        <dbReference type="Proteomes" id="UP000320643"/>
    </source>
</evidence>
<dbReference type="Gene3D" id="6.10.250.3150">
    <property type="match status" value="1"/>
</dbReference>
<dbReference type="PANTHER" id="PTHR21666">
    <property type="entry name" value="PEPTIDASE-RELATED"/>
    <property type="match status" value="1"/>
</dbReference>
<comment type="caution">
    <text evidence="4">The sequence shown here is derived from an EMBL/GenBank/DDBJ whole genome shotgun (WGS) entry which is preliminary data.</text>
</comment>
<dbReference type="Proteomes" id="UP000320643">
    <property type="component" value="Unassembled WGS sequence"/>
</dbReference>
<gene>
    <name evidence="4" type="ORF">FMM05_17275</name>
</gene>
<evidence type="ECO:0000256" key="2">
    <source>
        <dbReference type="SAM" id="Coils"/>
    </source>
</evidence>
<proteinExistence type="predicted"/>
<keyword evidence="2" id="KW-0175">Coiled coil</keyword>
<dbReference type="OrthoDB" id="9815884at2"/>
<dbReference type="CDD" id="cd12797">
    <property type="entry name" value="M23_peptidase"/>
    <property type="match status" value="1"/>
</dbReference>
<dbReference type="PANTHER" id="PTHR21666:SF289">
    <property type="entry name" value="L-ALA--D-GLU ENDOPEPTIDASE"/>
    <property type="match status" value="1"/>
</dbReference>
<accession>A0A552UWU9</accession>
<keyword evidence="5" id="KW-1185">Reference proteome</keyword>
<protein>
    <submittedName>
        <fullName evidence="4">Peptidoglycan DD-metalloendopeptidase family protein</fullName>
    </submittedName>
</protein>
<feature type="coiled-coil region" evidence="2">
    <location>
        <begin position="156"/>
        <end position="239"/>
    </location>
</feature>
<dbReference type="RefSeq" id="WP_143374673.1">
    <property type="nucleotide sequence ID" value="NZ_VJVZ01000012.1"/>
</dbReference>
<dbReference type="InterPro" id="IPR050570">
    <property type="entry name" value="Cell_wall_metabolism_enzyme"/>
</dbReference>
<organism evidence="4 5">
    <name type="scientific">Flavobacterium zepuense</name>
    <dbReference type="NCBI Taxonomy" id="2593302"/>
    <lineage>
        <taxon>Bacteria</taxon>
        <taxon>Pseudomonadati</taxon>
        <taxon>Bacteroidota</taxon>
        <taxon>Flavobacteriia</taxon>
        <taxon>Flavobacteriales</taxon>
        <taxon>Flavobacteriaceae</taxon>
        <taxon>Flavobacterium</taxon>
    </lineage>
</organism>
<name>A0A552UWU9_9FLAO</name>
<dbReference type="SUPFAM" id="SSF51261">
    <property type="entry name" value="Duplicated hybrid motif"/>
    <property type="match status" value="1"/>
</dbReference>
<feature type="domain" description="M23ase beta-sheet core" evidence="3">
    <location>
        <begin position="321"/>
        <end position="414"/>
    </location>
</feature>
<keyword evidence="1" id="KW-0732">Signal</keyword>
<dbReference type="InterPro" id="IPR011055">
    <property type="entry name" value="Dup_hybrid_motif"/>
</dbReference>
<dbReference type="GO" id="GO:0004222">
    <property type="term" value="F:metalloendopeptidase activity"/>
    <property type="evidence" value="ECO:0007669"/>
    <property type="project" value="TreeGrafter"/>
</dbReference>
<dbReference type="AlphaFoldDB" id="A0A552UWU9"/>
<sequence length="420" mass="47347">MKRLFLTIFLIGISTLGRAQGGAEQKKLEQRKAEILKEIKALSSLVKTESSKEKSVLTKISDNETKIKLSEKLISTTHRQTRLITDDIYLGQLKINKLNRELKVLKEDYANMLLNAYKNRSEQSRIMFLLSSEDFLQAYKRLQYMKQYASFRKIQGDELRTKMTELNQRVVKLEVQKKDKVKLLTESEKQKETLEKDREEQQKLVKTIQKDKKKYTAEINKKQKEAKDIDRQIDRAIRDAIAAANKKTAKSNVESKTTTAAAATASNTSSNKIVLTKEGKVVSDNFKANKGRLPYPVAHGYISMGYGNQPHPVLKDVAVHNSGVDITTNPNEPVRAVFGGEVLSVQLIKGTGNKIVYIQHGDFITVYYNMESVNVGSGDKVGLKQSIGTVATNPVTNETVLKFYVLQNTTNLNPSSWIAQ</sequence>
<evidence type="ECO:0000313" key="4">
    <source>
        <dbReference type="EMBL" id="TRW22630.1"/>
    </source>
</evidence>
<dbReference type="EMBL" id="VJVZ01000012">
    <property type="protein sequence ID" value="TRW22630.1"/>
    <property type="molecule type" value="Genomic_DNA"/>
</dbReference>